<evidence type="ECO:0000313" key="12">
    <source>
        <dbReference type="Proteomes" id="UP000494165"/>
    </source>
</evidence>
<dbReference type="Pfam" id="PF02949">
    <property type="entry name" value="7tm_6"/>
    <property type="match status" value="1"/>
</dbReference>
<dbReference type="GO" id="GO:0004984">
    <property type="term" value="F:olfactory receptor activity"/>
    <property type="evidence" value="ECO:0007669"/>
    <property type="project" value="InterPro"/>
</dbReference>
<dbReference type="EMBL" id="CADEPI010000034">
    <property type="protein sequence ID" value="CAB3367901.1"/>
    <property type="molecule type" value="Genomic_DNA"/>
</dbReference>
<proteinExistence type="inferred from homology"/>
<evidence type="ECO:0000313" key="11">
    <source>
        <dbReference type="EMBL" id="CAB3367901.1"/>
    </source>
</evidence>
<evidence type="ECO:0000256" key="5">
    <source>
        <dbReference type="ARBA" id="ARBA00022725"/>
    </source>
</evidence>
<feature type="transmembrane region" description="Helical" evidence="10">
    <location>
        <begin position="308"/>
        <end position="327"/>
    </location>
</feature>
<dbReference type="PANTHER" id="PTHR21137">
    <property type="entry name" value="ODORANT RECEPTOR"/>
    <property type="match status" value="1"/>
</dbReference>
<keyword evidence="8 10" id="KW-0675">Receptor</keyword>
<feature type="transmembrane region" description="Helical" evidence="10">
    <location>
        <begin position="283"/>
        <end position="302"/>
    </location>
</feature>
<keyword evidence="9 10" id="KW-0807">Transducer</keyword>
<dbReference type="GO" id="GO:0007165">
    <property type="term" value="P:signal transduction"/>
    <property type="evidence" value="ECO:0007669"/>
    <property type="project" value="UniProtKB-KW"/>
</dbReference>
<feature type="transmembrane region" description="Helical" evidence="10">
    <location>
        <begin position="177"/>
        <end position="207"/>
    </location>
</feature>
<evidence type="ECO:0000256" key="4">
    <source>
        <dbReference type="ARBA" id="ARBA00022692"/>
    </source>
</evidence>
<dbReference type="OrthoDB" id="6617147at2759"/>
<dbReference type="Proteomes" id="UP000494165">
    <property type="component" value="Unassembled WGS sequence"/>
</dbReference>
<reference evidence="11 12" key="1">
    <citation type="submission" date="2020-04" db="EMBL/GenBank/DDBJ databases">
        <authorList>
            <person name="Alioto T."/>
            <person name="Alioto T."/>
            <person name="Gomez Garrido J."/>
        </authorList>
    </citation>
    <scope>NUCLEOTIDE SEQUENCE [LARGE SCALE GENOMIC DNA]</scope>
</reference>
<dbReference type="InterPro" id="IPR004117">
    <property type="entry name" value="7tm6_olfct_rcpt"/>
</dbReference>
<comment type="similarity">
    <text evidence="10">Belongs to the insect chemoreceptor superfamily. Heteromeric odorant receptor channel (TC 1.A.69) family.</text>
</comment>
<evidence type="ECO:0000256" key="2">
    <source>
        <dbReference type="ARBA" id="ARBA00022475"/>
    </source>
</evidence>
<dbReference type="AlphaFoldDB" id="A0A8S1CHY7"/>
<evidence type="ECO:0000256" key="3">
    <source>
        <dbReference type="ARBA" id="ARBA00022606"/>
    </source>
</evidence>
<dbReference type="GO" id="GO:0005886">
    <property type="term" value="C:plasma membrane"/>
    <property type="evidence" value="ECO:0007669"/>
    <property type="project" value="UniProtKB-SubCell"/>
</dbReference>
<comment type="subcellular location">
    <subcellularLocation>
        <location evidence="1 10">Cell membrane</location>
        <topology evidence="1 10">Multi-pass membrane protein</topology>
    </subcellularLocation>
</comment>
<keyword evidence="7 10" id="KW-0472">Membrane</keyword>
<keyword evidence="12" id="KW-1185">Reference proteome</keyword>
<evidence type="ECO:0000256" key="6">
    <source>
        <dbReference type="ARBA" id="ARBA00022989"/>
    </source>
</evidence>
<feature type="transmembrane region" description="Helical" evidence="10">
    <location>
        <begin position="15"/>
        <end position="33"/>
    </location>
</feature>
<evidence type="ECO:0000256" key="7">
    <source>
        <dbReference type="ARBA" id="ARBA00023136"/>
    </source>
</evidence>
<comment type="caution">
    <text evidence="11">The sequence shown here is derived from an EMBL/GenBank/DDBJ whole genome shotgun (WGS) entry which is preliminary data.</text>
</comment>
<name>A0A8S1CHY7_9INSE</name>
<keyword evidence="6 10" id="KW-1133">Transmembrane helix</keyword>
<sequence>MVSFYKKDCRIPLDISRVFVVAKILLSPFGLWIDQPGIRFLVFLTTTVKITTFVLNFTCVLLTLANLYMETHELSDKTFIYLVLLRLTSVLQKIHAMDANKRLWRDILTDAFKMKKVPLQARNSFEELKKRLRVVPKFLFIIVVLILINVLPVFIFTSKKTSPIPILIPFRQSQYPFIHRIFFIFSSLSMLLNVITVLGFIAFYVSLATSCTLLIKHMNEVLSVLGDPPKVMTTKDYEPSLLAKNKKYNQRVRKILIYCHKLHLKIFNLSDTINLSFSNAVMVEMWAILMAQCTLAFIAAKIDLGEFFRFIALLQYIAAVTVLFSAICSHASESEKLVYSCRSSAWWTYNTENLAFVKLIGLRASEPICLKIGHFQPISIRTLKLTTEISFTYFMFLYSFK</sequence>
<dbReference type="GO" id="GO:0005549">
    <property type="term" value="F:odorant binding"/>
    <property type="evidence" value="ECO:0007669"/>
    <property type="project" value="InterPro"/>
</dbReference>
<keyword evidence="2" id="KW-1003">Cell membrane</keyword>
<keyword evidence="3 10" id="KW-0716">Sensory transduction</keyword>
<comment type="caution">
    <text evidence="10">Lacks conserved residue(s) required for the propagation of feature annotation.</text>
</comment>
<feature type="transmembrane region" description="Helical" evidence="10">
    <location>
        <begin position="40"/>
        <end position="67"/>
    </location>
</feature>
<feature type="transmembrane region" description="Helical" evidence="10">
    <location>
        <begin position="138"/>
        <end position="157"/>
    </location>
</feature>
<gene>
    <name evidence="11" type="ORF">CLODIP_2_CD04089</name>
</gene>
<evidence type="ECO:0000256" key="10">
    <source>
        <dbReference type="RuleBase" id="RU351113"/>
    </source>
</evidence>
<accession>A0A8S1CHY7</accession>
<evidence type="ECO:0000256" key="1">
    <source>
        <dbReference type="ARBA" id="ARBA00004651"/>
    </source>
</evidence>
<evidence type="ECO:0000256" key="8">
    <source>
        <dbReference type="ARBA" id="ARBA00023170"/>
    </source>
</evidence>
<organism evidence="11 12">
    <name type="scientific">Cloeon dipterum</name>
    <dbReference type="NCBI Taxonomy" id="197152"/>
    <lineage>
        <taxon>Eukaryota</taxon>
        <taxon>Metazoa</taxon>
        <taxon>Ecdysozoa</taxon>
        <taxon>Arthropoda</taxon>
        <taxon>Hexapoda</taxon>
        <taxon>Insecta</taxon>
        <taxon>Pterygota</taxon>
        <taxon>Palaeoptera</taxon>
        <taxon>Ephemeroptera</taxon>
        <taxon>Pisciforma</taxon>
        <taxon>Baetidae</taxon>
        <taxon>Cloeon</taxon>
    </lineage>
</organism>
<protein>
    <recommendedName>
        <fullName evidence="10">Odorant receptor</fullName>
    </recommendedName>
</protein>
<keyword evidence="4 10" id="KW-0812">Transmembrane</keyword>
<keyword evidence="5 10" id="KW-0552">Olfaction</keyword>
<evidence type="ECO:0000256" key="9">
    <source>
        <dbReference type="ARBA" id="ARBA00023224"/>
    </source>
</evidence>
<dbReference type="PANTHER" id="PTHR21137:SF35">
    <property type="entry name" value="ODORANT RECEPTOR 19A-RELATED"/>
    <property type="match status" value="1"/>
</dbReference>